<protein>
    <submittedName>
        <fullName evidence="7">Guanine nucleotide-binding protein G(Q) subunit alpha</fullName>
    </submittedName>
</protein>
<dbReference type="SUPFAM" id="SSF47895">
    <property type="entry name" value="Transducin (alpha subunit), insertion domain"/>
    <property type="match status" value="1"/>
</dbReference>
<dbReference type="GO" id="GO:0007188">
    <property type="term" value="P:adenylate cyclase-modulating G protein-coupled receptor signaling pathway"/>
    <property type="evidence" value="ECO:0007669"/>
    <property type="project" value="TreeGrafter"/>
</dbReference>
<feature type="non-terminal residue" evidence="7">
    <location>
        <position position="210"/>
    </location>
</feature>
<dbReference type="Gene3D" id="3.40.50.300">
    <property type="entry name" value="P-loop containing nucleotide triphosphate hydrolases"/>
    <property type="match status" value="1"/>
</dbReference>
<accession>A0AA35TM08</accession>
<evidence type="ECO:0000313" key="8">
    <source>
        <dbReference type="Proteomes" id="UP001174909"/>
    </source>
</evidence>
<dbReference type="PROSITE" id="PS51882">
    <property type="entry name" value="G_ALPHA"/>
    <property type="match status" value="1"/>
</dbReference>
<dbReference type="InterPro" id="IPR027417">
    <property type="entry name" value="P-loop_NTPase"/>
</dbReference>
<dbReference type="PANTHER" id="PTHR10218">
    <property type="entry name" value="GTP-BINDING PROTEIN ALPHA SUBUNIT"/>
    <property type="match status" value="1"/>
</dbReference>
<dbReference type="EMBL" id="CASHTH010003884">
    <property type="protein sequence ID" value="CAI8050765.1"/>
    <property type="molecule type" value="Genomic_DNA"/>
</dbReference>
<keyword evidence="4" id="KW-0807">Transducer</keyword>
<feature type="binding site" evidence="6">
    <location>
        <position position="27"/>
    </location>
    <ligand>
        <name>Mg(2+)</name>
        <dbReference type="ChEBI" id="CHEBI:18420"/>
    </ligand>
</feature>
<proteinExistence type="predicted"/>
<dbReference type="Proteomes" id="UP001174909">
    <property type="component" value="Unassembled WGS sequence"/>
</dbReference>
<keyword evidence="8" id="KW-1185">Reference proteome</keyword>
<evidence type="ECO:0000256" key="2">
    <source>
        <dbReference type="ARBA" id="ARBA00022741"/>
    </source>
</evidence>
<dbReference type="PANTHER" id="PTHR10218:SF360">
    <property type="entry name" value="GUANINE NUCLEOTIDE-BINDING PROTEIN SUBUNIT ALPHA HOMOLOG"/>
    <property type="match status" value="1"/>
</dbReference>
<feature type="binding site" evidence="5">
    <location>
        <begin position="47"/>
        <end position="51"/>
    </location>
    <ligand>
        <name>GTP</name>
        <dbReference type="ChEBI" id="CHEBI:37565"/>
    </ligand>
</feature>
<dbReference type="GO" id="GO:0031683">
    <property type="term" value="F:G-protein beta/gamma-subunit complex binding"/>
    <property type="evidence" value="ECO:0007669"/>
    <property type="project" value="InterPro"/>
</dbReference>
<keyword evidence="6" id="KW-0460">Magnesium</keyword>
<dbReference type="FunFam" id="3.40.50.300:FF:000692">
    <property type="entry name" value="Guanine nucleotide-binding protein subunit alpha"/>
    <property type="match status" value="1"/>
</dbReference>
<dbReference type="SMART" id="SM00275">
    <property type="entry name" value="G_alpha"/>
    <property type="match status" value="1"/>
</dbReference>
<dbReference type="InterPro" id="IPR001019">
    <property type="entry name" value="Gprotein_alpha_su"/>
</dbReference>
<feature type="binding site" evidence="5">
    <location>
        <begin position="21"/>
        <end position="27"/>
    </location>
    <ligand>
        <name>GTP</name>
        <dbReference type="ChEBI" id="CHEBI:37565"/>
    </ligand>
</feature>
<dbReference type="GO" id="GO:0005525">
    <property type="term" value="F:GTP binding"/>
    <property type="evidence" value="ECO:0007669"/>
    <property type="project" value="UniProtKB-KW"/>
</dbReference>
<dbReference type="PRINTS" id="PR00318">
    <property type="entry name" value="GPROTEINA"/>
</dbReference>
<evidence type="ECO:0000256" key="1">
    <source>
        <dbReference type="ARBA" id="ARBA00022723"/>
    </source>
</evidence>
<dbReference type="Pfam" id="PF00503">
    <property type="entry name" value="G-alpha"/>
    <property type="match status" value="1"/>
</dbReference>
<dbReference type="CDD" id="cd00066">
    <property type="entry name" value="G-alpha"/>
    <property type="match status" value="1"/>
</dbReference>
<dbReference type="GO" id="GO:0046872">
    <property type="term" value="F:metal ion binding"/>
    <property type="evidence" value="ECO:0007669"/>
    <property type="project" value="UniProtKB-KW"/>
</dbReference>
<comment type="caution">
    <text evidence="7">The sequence shown here is derived from an EMBL/GenBank/DDBJ whole genome shotgun (WGS) entry which is preliminary data.</text>
</comment>
<reference evidence="7" key="1">
    <citation type="submission" date="2023-03" db="EMBL/GenBank/DDBJ databases">
        <authorList>
            <person name="Steffen K."/>
            <person name="Cardenas P."/>
        </authorList>
    </citation>
    <scope>NUCLEOTIDE SEQUENCE</scope>
</reference>
<dbReference type="SUPFAM" id="SSF52540">
    <property type="entry name" value="P-loop containing nucleoside triphosphate hydrolases"/>
    <property type="match status" value="1"/>
</dbReference>
<dbReference type="GO" id="GO:0001664">
    <property type="term" value="F:G protein-coupled receptor binding"/>
    <property type="evidence" value="ECO:0007669"/>
    <property type="project" value="TreeGrafter"/>
</dbReference>
<dbReference type="AlphaFoldDB" id="A0AA35TM08"/>
<dbReference type="GO" id="GO:0003924">
    <property type="term" value="F:GTPase activity"/>
    <property type="evidence" value="ECO:0007669"/>
    <property type="project" value="InterPro"/>
</dbReference>
<keyword evidence="3 5" id="KW-0342">GTP-binding</keyword>
<keyword evidence="2 5" id="KW-0547">Nucleotide-binding</keyword>
<keyword evidence="1 6" id="KW-0479">Metal-binding</keyword>
<name>A0AA35TM08_GEOBA</name>
<evidence type="ECO:0000256" key="3">
    <source>
        <dbReference type="ARBA" id="ARBA00023134"/>
    </source>
</evidence>
<sequence>YFDNLDRLSTPDYIPSLDDVLRVRVPTTGIVEYNFQMKKEVVFKMVDVGGQRSERRKWIHCFEGVKAIIFLTAINEYDQALVEDLAQNRMRESLALFETIISYPWFQESSIILFMNKTDLFMEKIGRSPISTHFPGYKEFQFNGAPSTDGDPEAAKDFIKTLFHSVNPDPENKRLFPHFTCATDTENIKRVFSDVREHVLEENLKDYNLM</sequence>
<dbReference type="GO" id="GO:0005834">
    <property type="term" value="C:heterotrimeric G-protein complex"/>
    <property type="evidence" value="ECO:0007669"/>
    <property type="project" value="TreeGrafter"/>
</dbReference>
<organism evidence="7 8">
    <name type="scientific">Geodia barretti</name>
    <name type="common">Barrett's horny sponge</name>
    <dbReference type="NCBI Taxonomy" id="519541"/>
    <lineage>
        <taxon>Eukaryota</taxon>
        <taxon>Metazoa</taxon>
        <taxon>Porifera</taxon>
        <taxon>Demospongiae</taxon>
        <taxon>Heteroscleromorpha</taxon>
        <taxon>Tetractinellida</taxon>
        <taxon>Astrophorina</taxon>
        <taxon>Geodiidae</taxon>
        <taxon>Geodia</taxon>
    </lineage>
</organism>
<dbReference type="GO" id="GO:0005737">
    <property type="term" value="C:cytoplasm"/>
    <property type="evidence" value="ECO:0007669"/>
    <property type="project" value="TreeGrafter"/>
</dbReference>
<dbReference type="InterPro" id="IPR011025">
    <property type="entry name" value="GproteinA_insert"/>
</dbReference>
<evidence type="ECO:0000256" key="5">
    <source>
        <dbReference type="PIRSR" id="PIRSR601019-1"/>
    </source>
</evidence>
<feature type="binding site" evidence="5">
    <location>
        <begin position="116"/>
        <end position="119"/>
    </location>
    <ligand>
        <name>GTP</name>
        <dbReference type="ChEBI" id="CHEBI:37565"/>
    </ligand>
</feature>
<feature type="binding site" evidence="5">
    <location>
        <position position="182"/>
    </location>
    <ligand>
        <name>GTP</name>
        <dbReference type="ChEBI" id="CHEBI:37565"/>
    </ligand>
</feature>
<evidence type="ECO:0000313" key="7">
    <source>
        <dbReference type="EMBL" id="CAI8050765.1"/>
    </source>
</evidence>
<gene>
    <name evidence="7" type="ORF">GBAR_LOCUS27837</name>
</gene>
<evidence type="ECO:0000256" key="6">
    <source>
        <dbReference type="PIRSR" id="PIRSR601019-2"/>
    </source>
</evidence>
<evidence type="ECO:0000256" key="4">
    <source>
        <dbReference type="ARBA" id="ARBA00023224"/>
    </source>
</evidence>